<evidence type="ECO:0000256" key="1">
    <source>
        <dbReference type="SAM" id="MobiDB-lite"/>
    </source>
</evidence>
<gene>
    <name evidence="2" type="ORF">TCM_016668</name>
</gene>
<feature type="region of interest" description="Disordered" evidence="1">
    <location>
        <begin position="28"/>
        <end position="89"/>
    </location>
</feature>
<reference evidence="2 3" key="1">
    <citation type="journal article" date="2013" name="Genome Biol.">
        <title>The genome sequence of the most widely cultivated cacao type and its use to identify candidate genes regulating pod color.</title>
        <authorList>
            <person name="Motamayor J.C."/>
            <person name="Mockaitis K."/>
            <person name="Schmutz J."/>
            <person name="Haiminen N."/>
            <person name="Iii D.L."/>
            <person name="Cornejo O."/>
            <person name="Findley S.D."/>
            <person name="Zheng P."/>
            <person name="Utro F."/>
            <person name="Royaert S."/>
            <person name="Saski C."/>
            <person name="Jenkins J."/>
            <person name="Podicheti R."/>
            <person name="Zhao M."/>
            <person name="Scheffler B.E."/>
            <person name="Stack J.C."/>
            <person name="Feltus F.A."/>
            <person name="Mustiga G.M."/>
            <person name="Amores F."/>
            <person name="Phillips W."/>
            <person name="Marelli J.P."/>
            <person name="May G.D."/>
            <person name="Shapiro H."/>
            <person name="Ma J."/>
            <person name="Bustamante C.D."/>
            <person name="Schnell R.J."/>
            <person name="Main D."/>
            <person name="Gilbert D."/>
            <person name="Parida L."/>
            <person name="Kuhn D.N."/>
        </authorList>
    </citation>
    <scope>NUCLEOTIDE SEQUENCE [LARGE SCALE GENOMIC DNA]</scope>
    <source>
        <strain evidence="3">cv. Matina 1-6</strain>
    </source>
</reference>
<evidence type="ECO:0000313" key="2">
    <source>
        <dbReference type="EMBL" id="EOY25310.1"/>
    </source>
</evidence>
<dbReference type="AlphaFoldDB" id="A0A061G640"/>
<dbReference type="EMBL" id="CM001881">
    <property type="protein sequence ID" value="EOY25310.1"/>
    <property type="molecule type" value="Genomic_DNA"/>
</dbReference>
<accession>A0A061G640</accession>
<protein>
    <submittedName>
        <fullName evidence="2">Uncharacterized protein</fullName>
    </submittedName>
</protein>
<dbReference type="Gramene" id="EOY25310">
    <property type="protein sequence ID" value="EOY25310"/>
    <property type="gene ID" value="TCM_016668"/>
</dbReference>
<dbReference type="HOGENOM" id="CLU_2255073_0_0_1"/>
<feature type="compositionally biased region" description="Pro residues" evidence="1">
    <location>
        <begin position="72"/>
        <end position="82"/>
    </location>
</feature>
<feature type="compositionally biased region" description="Polar residues" evidence="1">
    <location>
        <begin position="28"/>
        <end position="41"/>
    </location>
</feature>
<dbReference type="Proteomes" id="UP000026915">
    <property type="component" value="Chromosome 3"/>
</dbReference>
<dbReference type="InParanoid" id="A0A061G640"/>
<organism evidence="2 3">
    <name type="scientific">Theobroma cacao</name>
    <name type="common">Cacao</name>
    <name type="synonym">Cocoa</name>
    <dbReference type="NCBI Taxonomy" id="3641"/>
    <lineage>
        <taxon>Eukaryota</taxon>
        <taxon>Viridiplantae</taxon>
        <taxon>Streptophyta</taxon>
        <taxon>Embryophyta</taxon>
        <taxon>Tracheophyta</taxon>
        <taxon>Spermatophyta</taxon>
        <taxon>Magnoliopsida</taxon>
        <taxon>eudicotyledons</taxon>
        <taxon>Gunneridae</taxon>
        <taxon>Pentapetalae</taxon>
        <taxon>rosids</taxon>
        <taxon>malvids</taxon>
        <taxon>Malvales</taxon>
        <taxon>Malvaceae</taxon>
        <taxon>Byttnerioideae</taxon>
        <taxon>Theobroma</taxon>
    </lineage>
</organism>
<proteinExistence type="predicted"/>
<evidence type="ECO:0000313" key="3">
    <source>
        <dbReference type="Proteomes" id="UP000026915"/>
    </source>
</evidence>
<name>A0A061G640_THECC</name>
<sequence>MVHHASLIISSSQNCDDEIPAIECPRWNHTQPLPATYPTSGTRKRSRPFLASAKTRGPPMSSPTWTGFFPLKDPPSPLPSPSPNGSSLLKNNRKIFVLAPFSVT</sequence>
<keyword evidence="3" id="KW-1185">Reference proteome</keyword>